<dbReference type="SUPFAM" id="SSF51430">
    <property type="entry name" value="NAD(P)-linked oxidoreductase"/>
    <property type="match status" value="1"/>
</dbReference>
<dbReference type="InterPro" id="IPR036812">
    <property type="entry name" value="NAD(P)_OxRdtase_dom_sf"/>
</dbReference>
<feature type="domain" description="NADP-dependent oxidoreductase" evidence="2">
    <location>
        <begin position="18"/>
        <end position="326"/>
    </location>
</feature>
<dbReference type="InterPro" id="IPR023210">
    <property type="entry name" value="NADP_OxRdtase_dom"/>
</dbReference>
<dbReference type="GO" id="GO:0016491">
    <property type="term" value="F:oxidoreductase activity"/>
    <property type="evidence" value="ECO:0007669"/>
    <property type="project" value="UniProtKB-KW"/>
</dbReference>
<dbReference type="OrthoDB" id="37537at2759"/>
<proteinExistence type="predicted"/>
<reference evidence="3" key="2">
    <citation type="submission" date="2016-07" db="EMBL/GenBank/DDBJ databases">
        <title>Evolution of pathogenesis and genome organization in the Tremellales.</title>
        <authorList>
            <person name="Cuomo C."/>
            <person name="Litvintseva A."/>
            <person name="Heitman J."/>
            <person name="Chen Y."/>
            <person name="Sun S."/>
            <person name="Springer D."/>
            <person name="Dromer F."/>
            <person name="Young S."/>
            <person name="Zeng Q."/>
            <person name="Chapman S."/>
            <person name="Gujja S."/>
            <person name="Saif S."/>
            <person name="Birren B."/>
        </authorList>
    </citation>
    <scope>NUCLEOTIDE SEQUENCE</scope>
    <source>
        <strain evidence="3">CBS 10737</strain>
    </source>
</reference>
<dbReference type="Pfam" id="PF00248">
    <property type="entry name" value="Aldo_ket_red"/>
    <property type="match status" value="1"/>
</dbReference>
<sequence>MSDTKDQTFILAGKPTIRMGLGLMGLTAGLDEPLPDEQAFTVIKTSLDADANLLNTALFYGSEEDPLSNLKLLGRFFETYPKYKDKAIVSVKGGMIGKFSGSGVGLLCDSYEYLKNEILIAKDLLKGKEIDIFAPARLPDDRPLEETINNLIELQKEGLFKTIGLSEVSYKTIEKINNLTNGEKISSNEIEISLQTLNDSEILKTIKICEKLNIKIIGYSPFGHGFLSGKITKNLNEIGKKDWRNFLPRLSNENFNKNLNLLNEIKNLSKKNNKSIVELILGSILNFNKIIIPLPGTINFQKVSQNVNVTKIILSDEEMKEILEIIERNPVFGNRYPDVGMGLVVSC</sequence>
<organism evidence="3">
    <name type="scientific">Kwoniella pini CBS 10737</name>
    <dbReference type="NCBI Taxonomy" id="1296096"/>
    <lineage>
        <taxon>Eukaryota</taxon>
        <taxon>Fungi</taxon>
        <taxon>Dikarya</taxon>
        <taxon>Basidiomycota</taxon>
        <taxon>Agaricomycotina</taxon>
        <taxon>Tremellomycetes</taxon>
        <taxon>Tremellales</taxon>
        <taxon>Cryptococcaceae</taxon>
        <taxon>Kwoniella</taxon>
    </lineage>
</organism>
<dbReference type="STRING" id="1296096.A0A1B9I211"/>
<dbReference type="InterPro" id="IPR050791">
    <property type="entry name" value="Aldo-Keto_reductase"/>
</dbReference>
<dbReference type="AlphaFoldDB" id="A0A1B9I211"/>
<keyword evidence="1" id="KW-0560">Oxidoreductase</keyword>
<gene>
    <name evidence="3" type="ORF">I206_04009</name>
</gene>
<evidence type="ECO:0000256" key="1">
    <source>
        <dbReference type="ARBA" id="ARBA00023002"/>
    </source>
</evidence>
<evidence type="ECO:0000313" key="3">
    <source>
        <dbReference type="EMBL" id="OCF49488.1"/>
    </source>
</evidence>
<dbReference type="PANTHER" id="PTHR43625:SF78">
    <property type="entry name" value="PYRIDOXAL REDUCTASE-RELATED"/>
    <property type="match status" value="1"/>
</dbReference>
<dbReference type="EMBL" id="KI894011">
    <property type="protein sequence ID" value="OCF49488.1"/>
    <property type="molecule type" value="Genomic_DNA"/>
</dbReference>
<dbReference type="PANTHER" id="PTHR43625">
    <property type="entry name" value="AFLATOXIN B1 ALDEHYDE REDUCTASE"/>
    <property type="match status" value="1"/>
</dbReference>
<dbReference type="GO" id="GO:0005737">
    <property type="term" value="C:cytoplasm"/>
    <property type="evidence" value="ECO:0007669"/>
    <property type="project" value="TreeGrafter"/>
</dbReference>
<dbReference type="Gene3D" id="3.20.20.100">
    <property type="entry name" value="NADP-dependent oxidoreductase domain"/>
    <property type="match status" value="1"/>
</dbReference>
<protein>
    <recommendedName>
        <fullName evidence="2">NADP-dependent oxidoreductase domain-containing protein</fullName>
    </recommendedName>
</protein>
<reference evidence="3" key="1">
    <citation type="submission" date="2013-07" db="EMBL/GenBank/DDBJ databases">
        <title>The Genome Sequence of Cryptococcus pinus CBS10737.</title>
        <authorList>
            <consortium name="The Broad Institute Genome Sequencing Platform"/>
            <person name="Cuomo C."/>
            <person name="Litvintseva A."/>
            <person name="Chen Y."/>
            <person name="Heitman J."/>
            <person name="Sun S."/>
            <person name="Springer D."/>
            <person name="Dromer F."/>
            <person name="Young S.K."/>
            <person name="Zeng Q."/>
            <person name="Gargeya S."/>
            <person name="Fitzgerald M."/>
            <person name="Abouelleil A."/>
            <person name="Alvarado L."/>
            <person name="Berlin A.M."/>
            <person name="Chapman S.B."/>
            <person name="Dewar J."/>
            <person name="Goldberg J."/>
            <person name="Griggs A."/>
            <person name="Gujja S."/>
            <person name="Hansen M."/>
            <person name="Howarth C."/>
            <person name="Imamovic A."/>
            <person name="Larimer J."/>
            <person name="McCowan C."/>
            <person name="Murphy C."/>
            <person name="Pearson M."/>
            <person name="Priest M."/>
            <person name="Roberts A."/>
            <person name="Saif S."/>
            <person name="Shea T."/>
            <person name="Sykes S."/>
            <person name="Wortman J."/>
            <person name="Nusbaum C."/>
            <person name="Birren B."/>
        </authorList>
    </citation>
    <scope>NUCLEOTIDE SEQUENCE [LARGE SCALE GENOMIC DNA]</scope>
    <source>
        <strain evidence="3">CBS 10737</strain>
    </source>
</reference>
<accession>A0A1B9I211</accession>
<name>A0A1B9I211_9TREE</name>
<evidence type="ECO:0000259" key="2">
    <source>
        <dbReference type="Pfam" id="PF00248"/>
    </source>
</evidence>